<dbReference type="PANTHER" id="PTHR33067:SF31">
    <property type="entry name" value="RNA-DIRECTED DNA POLYMERASE"/>
    <property type="match status" value="1"/>
</dbReference>
<dbReference type="OrthoDB" id="1734538at2759"/>
<evidence type="ECO:0000313" key="2">
    <source>
        <dbReference type="Proteomes" id="UP000087171"/>
    </source>
</evidence>
<accession>A0A1S2Z8F6</accession>
<dbReference type="eggNOG" id="KOG0017">
    <property type="taxonomic scope" value="Eukaryota"/>
</dbReference>
<dbReference type="InterPro" id="IPR021109">
    <property type="entry name" value="Peptidase_aspartic_dom_sf"/>
</dbReference>
<gene>
    <name evidence="3" type="primary">LOC101507912</name>
</gene>
<reference evidence="3" key="1">
    <citation type="submission" date="2025-08" db="UniProtKB">
        <authorList>
            <consortium name="RefSeq"/>
        </authorList>
    </citation>
    <scope>IDENTIFICATION</scope>
    <source>
        <tissue evidence="3">Etiolated seedlings</tissue>
    </source>
</reference>
<dbReference type="KEGG" id="cam:101507912"/>
<dbReference type="Gene3D" id="2.40.70.10">
    <property type="entry name" value="Acid Proteases"/>
    <property type="match status" value="1"/>
</dbReference>
<dbReference type="Proteomes" id="UP000087171">
    <property type="component" value="Unplaced"/>
</dbReference>
<dbReference type="InterPro" id="IPR043502">
    <property type="entry name" value="DNA/RNA_pol_sf"/>
</dbReference>
<dbReference type="GeneID" id="101507912"/>
<dbReference type="PANTHER" id="PTHR33067">
    <property type="entry name" value="RNA-DIRECTED DNA POLYMERASE-RELATED"/>
    <property type="match status" value="1"/>
</dbReference>
<dbReference type="CDD" id="cd00303">
    <property type="entry name" value="retropepsin_like"/>
    <property type="match status" value="1"/>
</dbReference>
<proteinExistence type="predicted"/>
<sequence>MSSYAKFLKEILSNKIKLDDNETFALTKEYSAIIQNKLPPKLKDPGSFSIPCVIGDMSFEHVLCGLGASASLMPLSVCNKLDVGELKPTKISLQLVDRSIMYLVAILEDVHIKVGQFFIPVDFLVLEIEDDSQVPILLGRSFLATAGAIIDVKLVFNVGDENIEFNLSNLMKSPSLEDSYYRVGLIVHCVRDYPLGPLSQDGLEACLIGSTSHEDLVKEADAYANLLDENPPLPNLNFEAIAAENSTPLPKEAPQVELKPLPSNLRLKEALISAPIMQPPDWSLLFEIVCNAIDFVVGAVLGQRKEKKVHAIYYASGALDVKLTMPQPKKSYWQ</sequence>
<evidence type="ECO:0000313" key="3">
    <source>
        <dbReference type="RefSeq" id="XP_004516928.1"/>
    </source>
</evidence>
<name>A0A1S2Z8F6_CICAR</name>
<dbReference type="AlphaFoldDB" id="A0A1S2Z8F6"/>
<dbReference type="RefSeq" id="XP_004516928.1">
    <property type="nucleotide sequence ID" value="XM_004516871.1"/>
</dbReference>
<dbReference type="PaxDb" id="3827-XP_004516928.1"/>
<protein>
    <submittedName>
        <fullName evidence="3">Uncharacterized protein LOC101507912</fullName>
    </submittedName>
</protein>
<keyword evidence="2" id="KW-1185">Reference proteome</keyword>
<dbReference type="SUPFAM" id="SSF56672">
    <property type="entry name" value="DNA/RNA polymerases"/>
    <property type="match status" value="1"/>
</dbReference>
<organism evidence="2 3">
    <name type="scientific">Cicer arietinum</name>
    <name type="common">Chickpea</name>
    <name type="synonym">Garbanzo</name>
    <dbReference type="NCBI Taxonomy" id="3827"/>
    <lineage>
        <taxon>Eukaryota</taxon>
        <taxon>Viridiplantae</taxon>
        <taxon>Streptophyta</taxon>
        <taxon>Embryophyta</taxon>
        <taxon>Tracheophyta</taxon>
        <taxon>Spermatophyta</taxon>
        <taxon>Magnoliopsida</taxon>
        <taxon>eudicotyledons</taxon>
        <taxon>Gunneridae</taxon>
        <taxon>Pentapetalae</taxon>
        <taxon>rosids</taxon>
        <taxon>fabids</taxon>
        <taxon>Fabales</taxon>
        <taxon>Fabaceae</taxon>
        <taxon>Papilionoideae</taxon>
        <taxon>50 kb inversion clade</taxon>
        <taxon>NPAAA clade</taxon>
        <taxon>Hologalegina</taxon>
        <taxon>IRL clade</taxon>
        <taxon>Cicereae</taxon>
        <taxon>Cicer</taxon>
    </lineage>
</organism>
<evidence type="ECO:0000259" key="1">
    <source>
        <dbReference type="Pfam" id="PF17919"/>
    </source>
</evidence>
<dbReference type="Pfam" id="PF17919">
    <property type="entry name" value="RT_RNaseH_2"/>
    <property type="match status" value="1"/>
</dbReference>
<dbReference type="InterPro" id="IPR041577">
    <property type="entry name" value="RT_RNaseH_2"/>
</dbReference>
<feature type="domain" description="Reverse transcriptase/retrotransposon-derived protein RNase H-like" evidence="1">
    <location>
        <begin position="266"/>
        <end position="319"/>
    </location>
</feature>